<dbReference type="Pfam" id="PF07690">
    <property type="entry name" value="MFS_1"/>
    <property type="match status" value="1"/>
</dbReference>
<dbReference type="Gene3D" id="1.20.1720.10">
    <property type="entry name" value="Multidrug resistance protein D"/>
    <property type="match status" value="1"/>
</dbReference>
<evidence type="ECO:0000256" key="5">
    <source>
        <dbReference type="ARBA" id="ARBA00022989"/>
    </source>
</evidence>
<dbReference type="GO" id="GO:0012505">
    <property type="term" value="C:endomembrane system"/>
    <property type="evidence" value="ECO:0007669"/>
    <property type="project" value="UniProtKB-SubCell"/>
</dbReference>
<dbReference type="AlphaFoldDB" id="A0A9P7YII4"/>
<feature type="domain" description="Major facilitator superfamily (MFS) profile" evidence="9">
    <location>
        <begin position="83"/>
        <end position="572"/>
    </location>
</feature>
<keyword evidence="4 8" id="KW-0812">Transmembrane</keyword>
<feature type="region of interest" description="Disordered" evidence="7">
    <location>
        <begin position="1"/>
        <end position="68"/>
    </location>
</feature>
<dbReference type="SUPFAM" id="SSF103473">
    <property type="entry name" value="MFS general substrate transporter"/>
    <property type="match status" value="1"/>
</dbReference>
<dbReference type="GO" id="GO:0046943">
    <property type="term" value="F:carboxylic acid transmembrane transporter activity"/>
    <property type="evidence" value="ECO:0007669"/>
    <property type="project" value="UniProtKB-ARBA"/>
</dbReference>
<feature type="compositionally biased region" description="Acidic residues" evidence="7">
    <location>
        <begin position="1"/>
        <end position="10"/>
    </location>
</feature>
<dbReference type="EMBL" id="MU251469">
    <property type="protein sequence ID" value="KAG9234250.1"/>
    <property type="molecule type" value="Genomic_DNA"/>
</dbReference>
<dbReference type="Gene3D" id="1.20.1250.20">
    <property type="entry name" value="MFS general substrate transporter like domains"/>
    <property type="match status" value="1"/>
</dbReference>
<dbReference type="OrthoDB" id="6770063at2759"/>
<feature type="transmembrane region" description="Helical" evidence="8">
    <location>
        <begin position="118"/>
        <end position="136"/>
    </location>
</feature>
<accession>A0A9P7YII4</accession>
<dbReference type="GO" id="GO:0000329">
    <property type="term" value="C:fungal-type vacuole membrane"/>
    <property type="evidence" value="ECO:0007669"/>
    <property type="project" value="TreeGrafter"/>
</dbReference>
<evidence type="ECO:0000256" key="1">
    <source>
        <dbReference type="ARBA" id="ARBA00004127"/>
    </source>
</evidence>
<dbReference type="Proteomes" id="UP000824998">
    <property type="component" value="Unassembled WGS sequence"/>
</dbReference>
<evidence type="ECO:0000256" key="4">
    <source>
        <dbReference type="ARBA" id="ARBA00022692"/>
    </source>
</evidence>
<feature type="transmembrane region" description="Helical" evidence="8">
    <location>
        <begin position="378"/>
        <end position="399"/>
    </location>
</feature>
<evidence type="ECO:0000256" key="7">
    <source>
        <dbReference type="SAM" id="MobiDB-lite"/>
    </source>
</evidence>
<dbReference type="GO" id="GO:0015174">
    <property type="term" value="F:basic amino acid transmembrane transporter activity"/>
    <property type="evidence" value="ECO:0007669"/>
    <property type="project" value="TreeGrafter"/>
</dbReference>
<organism evidence="10 11">
    <name type="scientific">Amylocarpus encephaloides</name>
    <dbReference type="NCBI Taxonomy" id="45428"/>
    <lineage>
        <taxon>Eukaryota</taxon>
        <taxon>Fungi</taxon>
        <taxon>Dikarya</taxon>
        <taxon>Ascomycota</taxon>
        <taxon>Pezizomycotina</taxon>
        <taxon>Leotiomycetes</taxon>
        <taxon>Helotiales</taxon>
        <taxon>Helotiales incertae sedis</taxon>
        <taxon>Amylocarpus</taxon>
    </lineage>
</organism>
<sequence>MVAANDEPEPTETTSLLGSNGTTNSALSSSSINGSDGDSTTNATQPMKGNEGESHDEEAGHVEQPNNPLFEGNAEMMARIKMLFPAICIGVFLSAADQTLVIASYAKMGSDLNALNNTSWIATAYFLTLTSFQPLYGKLSDIFGRQAALLFAYAIFGTGCLFCGLARNVEELVAARAFAGIGGGGMTTVSSILLSDIIPLRRRGSWQGYMNIVYALGASAGAPLGGILSDSIGWRWAFIGQFPMCIVAAIAVYFLLDLPKTDQSHWLEKLKRVDFTGALTLVSAVFCLLLGFDRGSNVSWTATITIISCSVSIPLFALFVFVEMKIATHPFAPGHVIFHRSLVASYLTNFFALAGNMGVFFYVPLYMQAVDGLSATAAGVRLVPVMIMSVAGSLFGGLYMQKTGKYYVLTLACVVIGLVGSFTTFSFSGLVATSTPGILTGISISSFGIGAAITTTLLSVLANADPADQAIATACTYLFRSLGSVTGLSLAATVVQQQLRTKLAEKLDSGKEAEEIVKKVRQDLEFIKTLEPAVAAVVRKCYQVATHGAFGVGIAIVGAAVISSCFIREKKLSK</sequence>
<keyword evidence="11" id="KW-1185">Reference proteome</keyword>
<evidence type="ECO:0000256" key="2">
    <source>
        <dbReference type="ARBA" id="ARBA00008335"/>
    </source>
</evidence>
<feature type="transmembrane region" description="Helical" evidence="8">
    <location>
        <begin position="343"/>
        <end position="366"/>
    </location>
</feature>
<comment type="subcellular location">
    <subcellularLocation>
        <location evidence="1">Endomembrane system</location>
        <topology evidence="1">Multi-pass membrane protein</topology>
    </subcellularLocation>
</comment>
<feature type="transmembrane region" description="Helical" evidence="8">
    <location>
        <begin position="406"/>
        <end position="432"/>
    </location>
</feature>
<evidence type="ECO:0000313" key="10">
    <source>
        <dbReference type="EMBL" id="KAG9234250.1"/>
    </source>
</evidence>
<keyword evidence="3" id="KW-0813">Transport</keyword>
<evidence type="ECO:0000256" key="6">
    <source>
        <dbReference type="ARBA" id="ARBA00023136"/>
    </source>
</evidence>
<dbReference type="PANTHER" id="PTHR23501:SF84">
    <property type="entry name" value="VACUOLAR MEMBRANE AMINO ACID UPTAKE TRANSPORTER FNX2"/>
    <property type="match status" value="1"/>
</dbReference>
<protein>
    <submittedName>
        <fullName evidence="10">Membrane transporter</fullName>
    </submittedName>
</protein>
<feature type="compositionally biased region" description="Basic and acidic residues" evidence="7">
    <location>
        <begin position="50"/>
        <end position="61"/>
    </location>
</feature>
<comment type="similarity">
    <text evidence="2">Belongs to the major facilitator superfamily.</text>
</comment>
<proteinExistence type="inferred from homology"/>
<feature type="compositionally biased region" description="Low complexity" evidence="7">
    <location>
        <begin position="18"/>
        <end position="41"/>
    </location>
</feature>
<gene>
    <name evidence="10" type="ORF">BJ875DRAFT_441440</name>
</gene>
<evidence type="ECO:0000259" key="9">
    <source>
        <dbReference type="PROSITE" id="PS50850"/>
    </source>
</evidence>
<feature type="transmembrane region" description="Helical" evidence="8">
    <location>
        <begin position="474"/>
        <end position="495"/>
    </location>
</feature>
<dbReference type="FunFam" id="1.20.1720.10:FF:000013">
    <property type="entry name" value="Related to multidrug resistance proteins"/>
    <property type="match status" value="1"/>
</dbReference>
<dbReference type="CDD" id="cd17502">
    <property type="entry name" value="MFS_Azr1_MDR_like"/>
    <property type="match status" value="1"/>
</dbReference>
<feature type="transmembrane region" description="Helical" evidence="8">
    <location>
        <begin position="234"/>
        <end position="255"/>
    </location>
</feature>
<name>A0A9P7YII4_9HELO</name>
<evidence type="ECO:0000256" key="8">
    <source>
        <dbReference type="SAM" id="Phobius"/>
    </source>
</evidence>
<evidence type="ECO:0000313" key="11">
    <source>
        <dbReference type="Proteomes" id="UP000824998"/>
    </source>
</evidence>
<feature type="transmembrane region" description="Helical" evidence="8">
    <location>
        <begin position="148"/>
        <end position="167"/>
    </location>
</feature>
<feature type="transmembrane region" description="Helical" evidence="8">
    <location>
        <begin position="298"/>
        <end position="322"/>
    </location>
</feature>
<dbReference type="InterPro" id="IPR011701">
    <property type="entry name" value="MFS"/>
</dbReference>
<feature type="transmembrane region" description="Helical" evidence="8">
    <location>
        <begin position="206"/>
        <end position="228"/>
    </location>
</feature>
<feature type="transmembrane region" description="Helical" evidence="8">
    <location>
        <begin position="173"/>
        <end position="194"/>
    </location>
</feature>
<dbReference type="InterPro" id="IPR036259">
    <property type="entry name" value="MFS_trans_sf"/>
</dbReference>
<feature type="transmembrane region" description="Helical" evidence="8">
    <location>
        <begin position="548"/>
        <end position="567"/>
    </location>
</feature>
<feature type="transmembrane region" description="Helical" evidence="8">
    <location>
        <begin position="275"/>
        <end position="292"/>
    </location>
</feature>
<dbReference type="PANTHER" id="PTHR23501">
    <property type="entry name" value="MAJOR FACILITATOR SUPERFAMILY"/>
    <property type="match status" value="1"/>
</dbReference>
<reference evidence="10" key="1">
    <citation type="journal article" date="2021" name="IMA Fungus">
        <title>Genomic characterization of three marine fungi, including Emericellopsis atlantica sp. nov. with signatures of a generalist lifestyle and marine biomass degradation.</title>
        <authorList>
            <person name="Hagestad O.C."/>
            <person name="Hou L."/>
            <person name="Andersen J.H."/>
            <person name="Hansen E.H."/>
            <person name="Altermark B."/>
            <person name="Li C."/>
            <person name="Kuhnert E."/>
            <person name="Cox R.J."/>
            <person name="Crous P.W."/>
            <person name="Spatafora J.W."/>
            <person name="Lail K."/>
            <person name="Amirebrahimi M."/>
            <person name="Lipzen A."/>
            <person name="Pangilinan J."/>
            <person name="Andreopoulos W."/>
            <person name="Hayes R.D."/>
            <person name="Ng V."/>
            <person name="Grigoriev I.V."/>
            <person name="Jackson S.A."/>
            <person name="Sutton T.D.S."/>
            <person name="Dobson A.D.W."/>
            <person name="Rama T."/>
        </authorList>
    </citation>
    <scope>NUCLEOTIDE SEQUENCE</scope>
    <source>
        <strain evidence="10">TRa018bII</strain>
    </source>
</reference>
<feature type="transmembrane region" description="Helical" evidence="8">
    <location>
        <begin position="438"/>
        <end position="462"/>
    </location>
</feature>
<keyword evidence="6 8" id="KW-0472">Membrane</keyword>
<evidence type="ECO:0000256" key="3">
    <source>
        <dbReference type="ARBA" id="ARBA00022448"/>
    </source>
</evidence>
<dbReference type="InterPro" id="IPR020846">
    <property type="entry name" value="MFS_dom"/>
</dbReference>
<comment type="caution">
    <text evidence="10">The sequence shown here is derived from an EMBL/GenBank/DDBJ whole genome shotgun (WGS) entry which is preliminary data.</text>
</comment>
<feature type="transmembrane region" description="Helical" evidence="8">
    <location>
        <begin position="83"/>
        <end position="106"/>
    </location>
</feature>
<dbReference type="PROSITE" id="PS50850">
    <property type="entry name" value="MFS"/>
    <property type="match status" value="1"/>
</dbReference>
<keyword evidence="5 8" id="KW-1133">Transmembrane helix</keyword>